<dbReference type="Proteomes" id="UP000255529">
    <property type="component" value="Unassembled WGS sequence"/>
</dbReference>
<evidence type="ECO:0000313" key="5">
    <source>
        <dbReference type="EMBL" id="SUI80524.1"/>
    </source>
</evidence>
<evidence type="ECO:0000256" key="3">
    <source>
        <dbReference type="SAM" id="Coils"/>
    </source>
</evidence>
<dbReference type="PANTHER" id="PTHR30461">
    <property type="entry name" value="DNA-INVERTASE FROM LAMBDOID PROPHAGE"/>
    <property type="match status" value="1"/>
</dbReference>
<protein>
    <submittedName>
        <fullName evidence="5">Recombinase</fullName>
    </submittedName>
</protein>
<evidence type="ECO:0000313" key="6">
    <source>
        <dbReference type="Proteomes" id="UP000255529"/>
    </source>
</evidence>
<keyword evidence="3" id="KW-0175">Coiled coil</keyword>
<gene>
    <name evidence="5" type="ORF">NCTC11544_04179</name>
</gene>
<organism evidence="5 6">
    <name type="scientific">Serratia quinivorans</name>
    <dbReference type="NCBI Taxonomy" id="137545"/>
    <lineage>
        <taxon>Bacteria</taxon>
        <taxon>Pseudomonadati</taxon>
        <taxon>Pseudomonadota</taxon>
        <taxon>Gammaproteobacteria</taxon>
        <taxon>Enterobacterales</taxon>
        <taxon>Yersiniaceae</taxon>
        <taxon>Serratia</taxon>
    </lineage>
</organism>
<reference evidence="5 6" key="1">
    <citation type="submission" date="2018-06" db="EMBL/GenBank/DDBJ databases">
        <authorList>
            <consortium name="Pathogen Informatics"/>
            <person name="Doyle S."/>
        </authorList>
    </citation>
    <scope>NUCLEOTIDE SEQUENCE [LARGE SCALE GENOMIC DNA]</scope>
    <source>
        <strain evidence="5 6">NCTC11544</strain>
    </source>
</reference>
<feature type="domain" description="Recombinase" evidence="4">
    <location>
        <begin position="1"/>
        <end position="107"/>
    </location>
</feature>
<dbReference type="PROSITE" id="PS51737">
    <property type="entry name" value="RECOMBINASE_DNA_BIND"/>
    <property type="match status" value="1"/>
</dbReference>
<dbReference type="GO" id="GO:0000150">
    <property type="term" value="F:DNA strand exchange activity"/>
    <property type="evidence" value="ECO:0007669"/>
    <property type="project" value="InterPro"/>
</dbReference>
<dbReference type="AlphaFoldDB" id="A0A380AG29"/>
<dbReference type="EMBL" id="UGYN01000002">
    <property type="protein sequence ID" value="SUI80524.1"/>
    <property type="molecule type" value="Genomic_DNA"/>
</dbReference>
<dbReference type="Pfam" id="PF07508">
    <property type="entry name" value="Recombinase"/>
    <property type="match status" value="1"/>
</dbReference>
<name>A0A380AG29_9GAMM</name>
<evidence type="ECO:0000256" key="2">
    <source>
        <dbReference type="ARBA" id="ARBA00023172"/>
    </source>
</evidence>
<accession>A0A380AG29</accession>
<dbReference type="Pfam" id="PF13408">
    <property type="entry name" value="Zn_ribbon_recom"/>
    <property type="match status" value="1"/>
</dbReference>
<dbReference type="Gene3D" id="3.90.1750.20">
    <property type="entry name" value="Putative Large Serine Recombinase, Chain B, Domain 2"/>
    <property type="match status" value="1"/>
</dbReference>
<dbReference type="GO" id="GO:0003677">
    <property type="term" value="F:DNA binding"/>
    <property type="evidence" value="ECO:0007669"/>
    <property type="project" value="UniProtKB-KW"/>
</dbReference>
<keyword evidence="2" id="KW-0233">DNA recombination</keyword>
<dbReference type="PANTHER" id="PTHR30461:SF2">
    <property type="entry name" value="SERINE RECOMBINASE PINE-RELATED"/>
    <property type="match status" value="1"/>
</dbReference>
<proteinExistence type="predicted"/>
<dbReference type="InterPro" id="IPR050639">
    <property type="entry name" value="SSR_resolvase"/>
</dbReference>
<dbReference type="InterPro" id="IPR011109">
    <property type="entry name" value="DNA_bind_recombinase_dom"/>
</dbReference>
<evidence type="ECO:0000259" key="4">
    <source>
        <dbReference type="PROSITE" id="PS51737"/>
    </source>
</evidence>
<evidence type="ECO:0000256" key="1">
    <source>
        <dbReference type="ARBA" id="ARBA00023125"/>
    </source>
</evidence>
<feature type="coiled-coil region" evidence="3">
    <location>
        <begin position="220"/>
        <end position="247"/>
    </location>
</feature>
<keyword evidence="1" id="KW-0238">DNA-binding</keyword>
<dbReference type="InterPro" id="IPR025827">
    <property type="entry name" value="Zn_ribbon_recom_dom"/>
</dbReference>
<sequence>MWVNANASIVREIFDLYLQGYGSFTIAKKMNEVGKIIRDKRWSTPKICALLRNPRCNGDFISNSLERNYEKGTSTSTEHVIKGLYPKIVTDDEFALVLNRLDGNHKNRRVRNDRKVTILNGLLKCSICGGALTVRSAGAYRYVGCLKTIEKGGCYAKPMRYDVLEKIIIEHIRNMDIGQVYESNDSKEFQLQSRIKNLASHIDEFTNGIASIRAKNKKPSFEMLSELQQSEEELESLKKEQEQYKLSKIDLGEFKVSTELLDVTQVALRSRLESTISNLLNKIKIHHTKDMSFSLIELVYVNDVVKHILVADKKGLVSGDVIIRQDDDLTIYESRSVKIIKDEGRIFSLDCSISEIALNDYLFLMNIVDFIDSDAKEFLNLHLNAVLQHESQQK</sequence>
<dbReference type="InterPro" id="IPR038109">
    <property type="entry name" value="DNA_bind_recomb_sf"/>
</dbReference>